<dbReference type="InterPro" id="IPR008963">
    <property type="entry name" value="Purple_acid_Pase-like_N"/>
</dbReference>
<evidence type="ECO:0000313" key="4">
    <source>
        <dbReference type="EMBL" id="KKR91975.1"/>
    </source>
</evidence>
<dbReference type="InterPro" id="IPR015914">
    <property type="entry name" value="PAPs_N"/>
</dbReference>
<dbReference type="AlphaFoldDB" id="A0A0G0X5N6"/>
<gene>
    <name evidence="4" type="ORF">UU42_C0006G0014</name>
</gene>
<dbReference type="GO" id="GO:0003993">
    <property type="term" value="F:acid phosphatase activity"/>
    <property type="evidence" value="ECO:0007669"/>
    <property type="project" value="InterPro"/>
</dbReference>
<dbReference type="GO" id="GO:0046872">
    <property type="term" value="F:metal ion binding"/>
    <property type="evidence" value="ECO:0007669"/>
    <property type="project" value="InterPro"/>
</dbReference>
<evidence type="ECO:0000259" key="3">
    <source>
        <dbReference type="PROSITE" id="PS50853"/>
    </source>
</evidence>
<dbReference type="InterPro" id="IPR013783">
    <property type="entry name" value="Ig-like_fold"/>
</dbReference>
<accession>A0A0G0X5N6</accession>
<dbReference type="PROSITE" id="PS50853">
    <property type="entry name" value="FN3"/>
    <property type="match status" value="1"/>
</dbReference>
<reference evidence="4 5" key="1">
    <citation type="journal article" date="2015" name="Nature">
        <title>rRNA introns, odd ribosomes, and small enigmatic genomes across a large radiation of phyla.</title>
        <authorList>
            <person name="Brown C.T."/>
            <person name="Hug L.A."/>
            <person name="Thomas B.C."/>
            <person name="Sharon I."/>
            <person name="Castelle C.J."/>
            <person name="Singh A."/>
            <person name="Wilkins M.J."/>
            <person name="Williams K.H."/>
            <person name="Banfield J.F."/>
        </authorList>
    </citation>
    <scope>NUCLEOTIDE SEQUENCE [LARGE SCALE GENOMIC DNA]</scope>
</reference>
<dbReference type="SUPFAM" id="SSF49363">
    <property type="entry name" value="Purple acid phosphatase, N-terminal domain"/>
    <property type="match status" value="1"/>
</dbReference>
<dbReference type="Pfam" id="PF19077">
    <property type="entry name" value="Big_13"/>
    <property type="match status" value="1"/>
</dbReference>
<name>A0A0G0X5N6_9BACT</name>
<keyword evidence="2" id="KW-0812">Transmembrane</keyword>
<dbReference type="Gene3D" id="2.60.40.380">
    <property type="entry name" value="Purple acid phosphatase-like, N-terminal"/>
    <property type="match status" value="1"/>
</dbReference>
<dbReference type="InterPro" id="IPR003961">
    <property type="entry name" value="FN3_dom"/>
</dbReference>
<feature type="region of interest" description="Disordered" evidence="1">
    <location>
        <begin position="371"/>
        <end position="394"/>
    </location>
</feature>
<evidence type="ECO:0000256" key="2">
    <source>
        <dbReference type="SAM" id="Phobius"/>
    </source>
</evidence>
<proteinExistence type="predicted"/>
<dbReference type="CDD" id="cd00063">
    <property type="entry name" value="FN3"/>
    <property type="match status" value="1"/>
</dbReference>
<protein>
    <recommendedName>
        <fullName evidence="3">Fibronectin type-III domain-containing protein</fullName>
    </recommendedName>
</protein>
<feature type="transmembrane region" description="Helical" evidence="2">
    <location>
        <begin position="398"/>
        <end position="419"/>
    </location>
</feature>
<sequence length="422" mass="43610">MKKRELTIPTILGIVVTIGGLIAGVFLLNAPLRSLVGASPEETPTDVKITNTSDVSFVVSWTTAKSTSGYIQYGEGGNPELVVSDDRDQERGEIGNYFTHLVTVRGLKASTDYVFRIGSGRSLYDQEGQLYAVTTGVTLRTPPGADVAYGQVVTSSGDPVDGALVYLVMPGTVPQAAITKPSGSWVIPVSTARTTDLTSFAAYDPVGGQVSILIQAGTLGAANVTTTMANTKPVPEITLGQTVNLTQGPIATPAAGSKLTGAASETGEMLVILTPKSGEKVNSAQPEIMGKAPAGAEVVIVIHSTTEISQTVTADENGDWSYSVPRDLEPGTHTVTITALVNGVKKTVQKSFVVEAAGTSNAPARVATPAATLKPTPKPTPRVAYPSTESGTPESGNLTPTLLLLILGSGLVLTGAFAYKKA</sequence>
<feature type="domain" description="Fibronectin type-III" evidence="3">
    <location>
        <begin position="43"/>
        <end position="144"/>
    </location>
</feature>
<dbReference type="SMART" id="SM00060">
    <property type="entry name" value="FN3"/>
    <property type="match status" value="1"/>
</dbReference>
<comment type="caution">
    <text evidence="4">The sequence shown here is derived from an EMBL/GenBank/DDBJ whole genome shotgun (WGS) entry which is preliminary data.</text>
</comment>
<evidence type="ECO:0000256" key="1">
    <source>
        <dbReference type="SAM" id="MobiDB-lite"/>
    </source>
</evidence>
<keyword evidence="2" id="KW-1133">Transmembrane helix</keyword>
<evidence type="ECO:0000313" key="5">
    <source>
        <dbReference type="Proteomes" id="UP000034676"/>
    </source>
</evidence>
<dbReference type="Gene3D" id="2.60.40.10">
    <property type="entry name" value="Immunoglobulins"/>
    <property type="match status" value="1"/>
</dbReference>
<keyword evidence="2" id="KW-0472">Membrane</keyword>
<dbReference type="Proteomes" id="UP000034676">
    <property type="component" value="Unassembled WGS sequence"/>
</dbReference>
<dbReference type="EMBL" id="LCAO01000006">
    <property type="protein sequence ID" value="KKR91975.1"/>
    <property type="molecule type" value="Genomic_DNA"/>
</dbReference>
<dbReference type="InterPro" id="IPR044016">
    <property type="entry name" value="Big_13"/>
</dbReference>
<dbReference type="Pfam" id="PF16656">
    <property type="entry name" value="Pur_ac_phosph_N"/>
    <property type="match status" value="1"/>
</dbReference>
<organism evidence="4 5">
    <name type="scientific">Candidatus Woesebacteria bacterium GW2011_GWA1_41_13b</name>
    <dbReference type="NCBI Taxonomy" id="1618555"/>
    <lineage>
        <taxon>Bacteria</taxon>
        <taxon>Candidatus Woeseibacteriota</taxon>
    </lineage>
</organism>
<feature type="transmembrane region" description="Helical" evidence="2">
    <location>
        <begin position="7"/>
        <end position="28"/>
    </location>
</feature>